<evidence type="ECO:0000256" key="3">
    <source>
        <dbReference type="ARBA" id="ARBA00023242"/>
    </source>
</evidence>
<evidence type="ECO:0000256" key="2">
    <source>
        <dbReference type="ARBA" id="ARBA00005907"/>
    </source>
</evidence>
<keyword evidence="6" id="KW-1185">Reference proteome</keyword>
<comment type="subcellular location">
    <subcellularLocation>
        <location evidence="1">Nucleus</location>
    </subcellularLocation>
</comment>
<dbReference type="GO" id="GO:0005654">
    <property type="term" value="C:nucleoplasm"/>
    <property type="evidence" value="ECO:0007669"/>
    <property type="project" value="TreeGrafter"/>
</dbReference>
<dbReference type="PANTHER" id="PTHR12687:SF4">
    <property type="entry name" value="NUCLEOLAR COMPLEX PROTEIN 2 HOMOLOG"/>
    <property type="match status" value="1"/>
</dbReference>
<dbReference type="GO" id="GO:0005730">
    <property type="term" value="C:nucleolus"/>
    <property type="evidence" value="ECO:0007669"/>
    <property type="project" value="TreeGrafter"/>
</dbReference>
<gene>
    <name evidence="5" type="ORF">LOD99_14992</name>
</gene>
<evidence type="ECO:0000256" key="4">
    <source>
        <dbReference type="SAM" id="MobiDB-lite"/>
    </source>
</evidence>
<evidence type="ECO:0000313" key="5">
    <source>
        <dbReference type="EMBL" id="KAI6659321.1"/>
    </source>
</evidence>
<comment type="similarity">
    <text evidence="2">Belongs to the NOC2 family.</text>
</comment>
<dbReference type="GO" id="GO:0030691">
    <property type="term" value="C:Noc2p-Noc3p complex"/>
    <property type="evidence" value="ECO:0007669"/>
    <property type="project" value="TreeGrafter"/>
</dbReference>
<protein>
    <submittedName>
        <fullName evidence="5">Nucleolar complex protein 2-like</fullName>
    </submittedName>
</protein>
<dbReference type="GO" id="GO:0003714">
    <property type="term" value="F:transcription corepressor activity"/>
    <property type="evidence" value="ECO:0007669"/>
    <property type="project" value="TreeGrafter"/>
</dbReference>
<dbReference type="Pfam" id="PF03715">
    <property type="entry name" value="Noc2"/>
    <property type="match status" value="1"/>
</dbReference>
<dbReference type="GO" id="GO:0000122">
    <property type="term" value="P:negative regulation of transcription by RNA polymerase II"/>
    <property type="evidence" value="ECO:0007669"/>
    <property type="project" value="TreeGrafter"/>
</dbReference>
<dbReference type="PANTHER" id="PTHR12687">
    <property type="entry name" value="NUCLEOLAR COMPLEX 2 AND RAD4-RELATED"/>
    <property type="match status" value="1"/>
</dbReference>
<feature type="region of interest" description="Disordered" evidence="4">
    <location>
        <begin position="77"/>
        <end position="130"/>
    </location>
</feature>
<evidence type="ECO:0000313" key="6">
    <source>
        <dbReference type="Proteomes" id="UP001165289"/>
    </source>
</evidence>
<name>A0AAV7KG47_9METZ</name>
<sequence length="677" mass="78419">MESQKLAQMDFDEFVENALEAESVASTDSPQENLKIEPNSKAKRHKQVLSNLSKDDPEFYKFLLENDKELLDFDVSDEDSDNEEATSNSDSGDGQLEPVSDTDSDKSIENSVPLESIDSDEKVDSDFDDDDERDVKNIVTKKQVIFMAKALKTKNSNSTFKHATDLFHTAVYQVAGEKIESSQKLAFEKVTTFNELVLCCLECVPLFLQRQLVSSNDVIIIRGKKCKKNWSKIRENVKLYLSDILFTLDKLVESSLLCKILYSIKPLICLFLEFRGLRKKYMKTLIKLWSKDERSVQLQSFLCMKGSILFANYSLFNYLLKRSYLSFVQSSKFSSEVNKEYIAFLIDSLVEIYSVDLSRGYQLAFVYIRQLAIHLRNALTSKTDETTQFVYNWQFIHSIEFWSKVLSAEGAADTHLKQLIFPLVQVTLGAISLSPIVKFYPLRFRCIKSLNYISLHTNTYIPIANYMLETLDYVRSVSKYTHLPPKPPNFAYTLKVSKQFMKTKHFIDYAVETAFELLLEHLSSFEHSIAFPEMSFPVLRELKKFAKATNNSKHRREIKSLIEKIEIQSKFIEDLRSTVDFAPKDTDKVREWERTSAIKHSNLSNYLNLWRKSVIKINENLVQNHLELDEPKNDVEKKILKSRKRKRQTQIEPTTSSNSDSDIDDKVIELNLDNWDD</sequence>
<evidence type="ECO:0000256" key="1">
    <source>
        <dbReference type="ARBA" id="ARBA00004123"/>
    </source>
</evidence>
<feature type="region of interest" description="Disordered" evidence="4">
    <location>
        <begin position="20"/>
        <end position="50"/>
    </location>
</feature>
<dbReference type="GO" id="GO:0030690">
    <property type="term" value="C:Noc1p-Noc2p complex"/>
    <property type="evidence" value="ECO:0007669"/>
    <property type="project" value="TreeGrafter"/>
</dbReference>
<dbReference type="InterPro" id="IPR005343">
    <property type="entry name" value="Noc2"/>
</dbReference>
<feature type="region of interest" description="Disordered" evidence="4">
    <location>
        <begin position="641"/>
        <end position="663"/>
    </location>
</feature>
<comment type="caution">
    <text evidence="5">The sequence shown here is derived from an EMBL/GenBank/DDBJ whole genome shotgun (WGS) entry which is preliminary data.</text>
</comment>
<accession>A0AAV7KG47</accession>
<dbReference type="EMBL" id="JAKMXF010000066">
    <property type="protein sequence ID" value="KAI6659321.1"/>
    <property type="molecule type" value="Genomic_DNA"/>
</dbReference>
<dbReference type="GO" id="GO:0042393">
    <property type="term" value="F:histone binding"/>
    <property type="evidence" value="ECO:0007669"/>
    <property type="project" value="TreeGrafter"/>
</dbReference>
<dbReference type="AlphaFoldDB" id="A0AAV7KG47"/>
<proteinExistence type="inferred from homology"/>
<reference evidence="5 6" key="1">
    <citation type="journal article" date="2023" name="BMC Biol.">
        <title>The compact genome of the sponge Oopsacas minuta (Hexactinellida) is lacking key metazoan core genes.</title>
        <authorList>
            <person name="Santini S."/>
            <person name="Schenkelaars Q."/>
            <person name="Jourda C."/>
            <person name="Duchesne M."/>
            <person name="Belahbib H."/>
            <person name="Rocher C."/>
            <person name="Selva M."/>
            <person name="Riesgo A."/>
            <person name="Vervoort M."/>
            <person name="Leys S.P."/>
            <person name="Kodjabachian L."/>
            <person name="Le Bivic A."/>
            <person name="Borchiellini C."/>
            <person name="Claverie J.M."/>
            <person name="Renard E."/>
        </authorList>
    </citation>
    <scope>NUCLEOTIDE SEQUENCE [LARGE SCALE GENOMIC DNA]</scope>
    <source>
        <strain evidence="5">SPO-2</strain>
    </source>
</reference>
<dbReference type="Proteomes" id="UP001165289">
    <property type="component" value="Unassembled WGS sequence"/>
</dbReference>
<organism evidence="5 6">
    <name type="scientific">Oopsacas minuta</name>
    <dbReference type="NCBI Taxonomy" id="111878"/>
    <lineage>
        <taxon>Eukaryota</taxon>
        <taxon>Metazoa</taxon>
        <taxon>Porifera</taxon>
        <taxon>Hexactinellida</taxon>
        <taxon>Hexasterophora</taxon>
        <taxon>Lyssacinosida</taxon>
        <taxon>Leucopsacidae</taxon>
        <taxon>Oopsacas</taxon>
    </lineage>
</organism>
<dbReference type="GO" id="GO:0042273">
    <property type="term" value="P:ribosomal large subunit biogenesis"/>
    <property type="evidence" value="ECO:0007669"/>
    <property type="project" value="TreeGrafter"/>
</dbReference>
<keyword evidence="3" id="KW-0539">Nucleus</keyword>